<reference evidence="2" key="1">
    <citation type="submission" date="2023-04" db="EMBL/GenBank/DDBJ databases">
        <authorList>
            <person name="Vijverberg K."/>
            <person name="Xiong W."/>
            <person name="Schranz E."/>
        </authorList>
    </citation>
    <scope>NUCLEOTIDE SEQUENCE</scope>
</reference>
<organism evidence="2 3">
    <name type="scientific">Lactuca saligna</name>
    <name type="common">Willowleaf lettuce</name>
    <dbReference type="NCBI Taxonomy" id="75948"/>
    <lineage>
        <taxon>Eukaryota</taxon>
        <taxon>Viridiplantae</taxon>
        <taxon>Streptophyta</taxon>
        <taxon>Embryophyta</taxon>
        <taxon>Tracheophyta</taxon>
        <taxon>Spermatophyta</taxon>
        <taxon>Magnoliopsida</taxon>
        <taxon>eudicotyledons</taxon>
        <taxon>Gunneridae</taxon>
        <taxon>Pentapetalae</taxon>
        <taxon>asterids</taxon>
        <taxon>campanulids</taxon>
        <taxon>Asterales</taxon>
        <taxon>Asteraceae</taxon>
        <taxon>Cichorioideae</taxon>
        <taxon>Cichorieae</taxon>
        <taxon>Lactucinae</taxon>
        <taxon>Lactuca</taxon>
    </lineage>
</organism>
<dbReference type="InterPro" id="IPR050796">
    <property type="entry name" value="SCF_F-box_component"/>
</dbReference>
<proteinExistence type="predicted"/>
<feature type="domain" description="F-box" evidence="1">
    <location>
        <begin position="1"/>
        <end position="45"/>
    </location>
</feature>
<protein>
    <recommendedName>
        <fullName evidence="1">F-box domain-containing protein</fullName>
    </recommendedName>
</protein>
<dbReference type="EMBL" id="OX465078">
    <property type="protein sequence ID" value="CAI9270516.1"/>
    <property type="molecule type" value="Genomic_DNA"/>
</dbReference>
<dbReference type="SUPFAM" id="SSF81383">
    <property type="entry name" value="F-box domain"/>
    <property type="match status" value="1"/>
</dbReference>
<dbReference type="CDD" id="cd22157">
    <property type="entry name" value="F-box_AtFBW1-like"/>
    <property type="match status" value="1"/>
</dbReference>
<dbReference type="PANTHER" id="PTHR31672:SF10">
    <property type="entry name" value="F-BOX DOMAIN-CONTAINING PROTEIN"/>
    <property type="match status" value="1"/>
</dbReference>
<dbReference type="InterPro" id="IPR001810">
    <property type="entry name" value="F-box_dom"/>
</dbReference>
<dbReference type="AlphaFoldDB" id="A0AA35VBJ2"/>
<name>A0AA35VBJ2_LACSI</name>
<keyword evidence="3" id="KW-1185">Reference proteome</keyword>
<evidence type="ECO:0000313" key="3">
    <source>
        <dbReference type="Proteomes" id="UP001177003"/>
    </source>
</evidence>
<dbReference type="Proteomes" id="UP001177003">
    <property type="component" value="Chromosome 2"/>
</dbReference>
<evidence type="ECO:0000313" key="2">
    <source>
        <dbReference type="EMBL" id="CAI9270516.1"/>
    </source>
</evidence>
<accession>A0AA35VBJ2</accession>
<dbReference type="SMART" id="SM00256">
    <property type="entry name" value="FBOX"/>
    <property type="match status" value="1"/>
</dbReference>
<gene>
    <name evidence="2" type="ORF">LSALG_LOCUS10824</name>
</gene>
<dbReference type="InterPro" id="IPR036047">
    <property type="entry name" value="F-box-like_dom_sf"/>
</dbReference>
<evidence type="ECO:0000259" key="1">
    <source>
        <dbReference type="PROSITE" id="PS50181"/>
    </source>
</evidence>
<dbReference type="Pfam" id="PF00646">
    <property type="entry name" value="F-box"/>
    <property type="match status" value="1"/>
</dbReference>
<dbReference type="PROSITE" id="PS50181">
    <property type="entry name" value="FBOX"/>
    <property type="match status" value="1"/>
</dbReference>
<dbReference type="PANTHER" id="PTHR31672">
    <property type="entry name" value="BNACNNG10540D PROTEIN"/>
    <property type="match status" value="1"/>
</dbReference>
<sequence>MSDQIPFHIQEEIIKRLPVKPLLQFRSVSKAWKSLIDSSEFIAAHSSHHTHPQHLLVRYQDRINSKKQYVSFVDDDTFLKHRFVLTLPLSVQILVLPRHVGSSHGLLCLYDSYLAVVWNPSIRKSIAVHVPNEKCVHHETVVGFGVCPVTIDPKIIKITQFSSWYWNETEMNHPLKVEVFIR</sequence>